<dbReference type="PANTHER" id="PTHR45852">
    <property type="entry name" value="SER/THR-PROTEIN KINASE RIO2"/>
    <property type="match status" value="1"/>
</dbReference>
<evidence type="ECO:0000313" key="7">
    <source>
        <dbReference type="EMBL" id="ERL85682.1"/>
    </source>
</evidence>
<evidence type="ECO:0000313" key="6">
    <source>
        <dbReference type="EMBL" id="ENN78944.1"/>
    </source>
</evidence>
<dbReference type="AlphaFoldDB" id="N6TEZ9"/>
<accession>N6TEZ9</accession>
<dbReference type="OrthoDB" id="10258631at2759"/>
<gene>
    <name evidence="7" type="ORF">D910_03098</name>
    <name evidence="6" type="ORF">YQE_04597</name>
</gene>
<dbReference type="OMA" id="MENHAPH"/>
<dbReference type="EMBL" id="KB631739">
    <property type="protein sequence ID" value="ERL85682.1"/>
    <property type="molecule type" value="Genomic_DNA"/>
</dbReference>
<dbReference type="InterPro" id="IPR036388">
    <property type="entry name" value="WH-like_DNA-bd_sf"/>
</dbReference>
<evidence type="ECO:0000313" key="8">
    <source>
        <dbReference type="Proteomes" id="UP000030742"/>
    </source>
</evidence>
<feature type="non-terminal residue" evidence="6">
    <location>
        <position position="1"/>
    </location>
</feature>
<feature type="domain" description="RIO2 kinase winged helix" evidence="5">
    <location>
        <begin position="9"/>
        <end position="94"/>
    </location>
</feature>
<dbReference type="Gene3D" id="1.10.10.10">
    <property type="entry name" value="Winged helix-like DNA-binding domain superfamily/Winged helix DNA-binding domain"/>
    <property type="match status" value="1"/>
</dbReference>
<dbReference type="GO" id="GO:0005829">
    <property type="term" value="C:cytosol"/>
    <property type="evidence" value="ECO:0007669"/>
    <property type="project" value="TreeGrafter"/>
</dbReference>
<name>N6TEZ9_DENPD</name>
<organism evidence="6">
    <name type="scientific">Dendroctonus ponderosae</name>
    <name type="common">Mountain pine beetle</name>
    <dbReference type="NCBI Taxonomy" id="77166"/>
    <lineage>
        <taxon>Eukaryota</taxon>
        <taxon>Metazoa</taxon>
        <taxon>Ecdysozoa</taxon>
        <taxon>Arthropoda</taxon>
        <taxon>Hexapoda</taxon>
        <taxon>Insecta</taxon>
        <taxon>Pterygota</taxon>
        <taxon>Neoptera</taxon>
        <taxon>Endopterygota</taxon>
        <taxon>Coleoptera</taxon>
        <taxon>Polyphaga</taxon>
        <taxon>Cucujiformia</taxon>
        <taxon>Curculionidae</taxon>
        <taxon>Scolytinae</taxon>
        <taxon>Dendroctonus</taxon>
    </lineage>
</organism>
<evidence type="ECO:0000256" key="3">
    <source>
        <dbReference type="ARBA" id="ARBA00022777"/>
    </source>
</evidence>
<evidence type="ECO:0000256" key="1">
    <source>
        <dbReference type="ARBA" id="ARBA00022679"/>
    </source>
</evidence>
<dbReference type="InterPro" id="IPR036390">
    <property type="entry name" value="WH_DNA-bd_sf"/>
</dbReference>
<dbReference type="GO" id="GO:0005634">
    <property type="term" value="C:nucleus"/>
    <property type="evidence" value="ECO:0007669"/>
    <property type="project" value="TreeGrafter"/>
</dbReference>
<dbReference type="Pfam" id="PF09202">
    <property type="entry name" value="Rio2_N"/>
    <property type="match status" value="1"/>
</dbReference>
<dbReference type="GO" id="GO:0030490">
    <property type="term" value="P:maturation of SSU-rRNA"/>
    <property type="evidence" value="ECO:0007669"/>
    <property type="project" value="TreeGrafter"/>
</dbReference>
<dbReference type="GO" id="GO:0005524">
    <property type="term" value="F:ATP binding"/>
    <property type="evidence" value="ECO:0007669"/>
    <property type="project" value="UniProtKB-KW"/>
</dbReference>
<dbReference type="HOGENOM" id="CLU_2280238_0_0_1"/>
<keyword evidence="3" id="KW-0418">Kinase</keyword>
<protein>
    <recommendedName>
        <fullName evidence="5">RIO2 kinase winged helix domain-containing protein</fullName>
    </recommendedName>
</protein>
<dbReference type="GO" id="GO:0004674">
    <property type="term" value="F:protein serine/threonine kinase activity"/>
    <property type="evidence" value="ECO:0007669"/>
    <property type="project" value="InterPro"/>
</dbReference>
<evidence type="ECO:0000256" key="2">
    <source>
        <dbReference type="ARBA" id="ARBA00022741"/>
    </source>
</evidence>
<dbReference type="PANTHER" id="PTHR45852:SF1">
    <property type="entry name" value="SERINE_THREONINE-PROTEIN KINASE RIO2"/>
    <property type="match status" value="1"/>
</dbReference>
<evidence type="ECO:0000259" key="5">
    <source>
        <dbReference type="Pfam" id="PF09202"/>
    </source>
</evidence>
<dbReference type="InterPro" id="IPR015285">
    <property type="entry name" value="RIO2_wHTH_N"/>
</dbReference>
<sequence>MVKLEVNLMRFLTTDDFIVLAAVEKGMENHAPHALVPIGEVASIARLRHWRTVRIIGNLQKHKLMSYGRGTRPEGLSLNASGYDYLKLNSLRKRDSVEAFGN</sequence>
<dbReference type="Proteomes" id="UP000030742">
    <property type="component" value="Unassembled WGS sequence"/>
</dbReference>
<keyword evidence="2" id="KW-0547">Nucleotide-binding</keyword>
<keyword evidence="4" id="KW-0067">ATP-binding</keyword>
<evidence type="ECO:0000256" key="4">
    <source>
        <dbReference type="ARBA" id="ARBA00022840"/>
    </source>
</evidence>
<reference evidence="6 8" key="1">
    <citation type="journal article" date="2013" name="Genome Biol.">
        <title>Draft genome of the mountain pine beetle, Dendroctonus ponderosae Hopkins, a major forest pest.</title>
        <authorList>
            <person name="Keeling C.I."/>
            <person name="Yuen M.M."/>
            <person name="Liao N.Y."/>
            <person name="Docking T.R."/>
            <person name="Chan S.K."/>
            <person name="Taylor G.A."/>
            <person name="Palmquist D.L."/>
            <person name="Jackman S.D."/>
            <person name="Nguyen A."/>
            <person name="Li M."/>
            <person name="Henderson H."/>
            <person name="Janes J.K."/>
            <person name="Zhao Y."/>
            <person name="Pandoh P."/>
            <person name="Moore R."/>
            <person name="Sperling F.A."/>
            <person name="Huber D.P."/>
            <person name="Birol I."/>
            <person name="Jones S.J."/>
            <person name="Bohlmann J."/>
        </authorList>
    </citation>
    <scope>NUCLEOTIDE SEQUENCE</scope>
</reference>
<dbReference type="EMBL" id="KB740784">
    <property type="protein sequence ID" value="ENN78944.1"/>
    <property type="molecule type" value="Genomic_DNA"/>
</dbReference>
<dbReference type="SUPFAM" id="SSF46785">
    <property type="entry name" value="Winged helix' DNA-binding domain"/>
    <property type="match status" value="1"/>
</dbReference>
<proteinExistence type="predicted"/>
<dbReference type="GO" id="GO:0030688">
    <property type="term" value="C:preribosome, small subunit precursor"/>
    <property type="evidence" value="ECO:0007669"/>
    <property type="project" value="TreeGrafter"/>
</dbReference>
<dbReference type="STRING" id="77166.N6TEZ9"/>
<keyword evidence="1" id="KW-0808">Transferase</keyword>